<gene>
    <name evidence="4" type="ORF">A2397_04610</name>
</gene>
<feature type="compositionally biased region" description="Basic and acidic residues" evidence="1">
    <location>
        <begin position="90"/>
        <end position="102"/>
    </location>
</feature>
<dbReference type="InterPro" id="IPR041685">
    <property type="entry name" value="AAA_GajA/Old/RecF-like"/>
</dbReference>
<protein>
    <submittedName>
        <fullName evidence="4">Uncharacterized protein</fullName>
    </submittedName>
</protein>
<dbReference type="Gene3D" id="3.40.50.300">
    <property type="entry name" value="P-loop containing nucleotide triphosphate hydrolases"/>
    <property type="match status" value="1"/>
</dbReference>
<reference evidence="4 5" key="1">
    <citation type="journal article" date="2016" name="Nat. Commun.">
        <title>Thousands of microbial genomes shed light on interconnected biogeochemical processes in an aquifer system.</title>
        <authorList>
            <person name="Anantharaman K."/>
            <person name="Brown C.T."/>
            <person name="Hug L.A."/>
            <person name="Sharon I."/>
            <person name="Castelle C.J."/>
            <person name="Probst A.J."/>
            <person name="Thomas B.C."/>
            <person name="Singh A."/>
            <person name="Wilkins M.J."/>
            <person name="Karaoz U."/>
            <person name="Brodie E.L."/>
            <person name="Williams K.H."/>
            <person name="Hubbard S.S."/>
            <person name="Banfield J.F."/>
        </authorList>
    </citation>
    <scope>NUCLEOTIDE SEQUENCE [LARGE SCALE GENOMIC DNA]</scope>
</reference>
<evidence type="ECO:0000313" key="5">
    <source>
        <dbReference type="Proteomes" id="UP000176424"/>
    </source>
</evidence>
<dbReference type="PANTHER" id="PTHR43581">
    <property type="entry name" value="ATP/GTP PHOSPHATASE"/>
    <property type="match status" value="1"/>
</dbReference>
<dbReference type="InterPro" id="IPR034139">
    <property type="entry name" value="TOPRIM_OLD"/>
</dbReference>
<organism evidence="4 5">
    <name type="scientific">Candidatus Amesbacteria bacterium RIFOXYB1_FULL_44_23</name>
    <dbReference type="NCBI Taxonomy" id="1797263"/>
    <lineage>
        <taxon>Bacteria</taxon>
        <taxon>Candidatus Amesiibacteriota</taxon>
    </lineage>
</organism>
<dbReference type="InterPro" id="IPR027417">
    <property type="entry name" value="P-loop_NTPase"/>
</dbReference>
<name>A0A1F4ZUX6_9BACT</name>
<dbReference type="PANTHER" id="PTHR43581:SF2">
    <property type="entry name" value="EXCINUCLEASE ATPASE SUBUNIT"/>
    <property type="match status" value="1"/>
</dbReference>
<dbReference type="Proteomes" id="UP000176424">
    <property type="component" value="Unassembled WGS sequence"/>
</dbReference>
<dbReference type="Pfam" id="PF13175">
    <property type="entry name" value="AAA_15"/>
    <property type="match status" value="2"/>
</dbReference>
<dbReference type="Pfam" id="PF20469">
    <property type="entry name" value="OLD-like_TOPRIM"/>
    <property type="match status" value="1"/>
</dbReference>
<feature type="domain" description="OLD protein-like TOPRIM" evidence="3">
    <location>
        <begin position="388"/>
        <end position="455"/>
    </location>
</feature>
<evidence type="ECO:0000259" key="2">
    <source>
        <dbReference type="Pfam" id="PF13175"/>
    </source>
</evidence>
<evidence type="ECO:0000256" key="1">
    <source>
        <dbReference type="SAM" id="MobiDB-lite"/>
    </source>
</evidence>
<dbReference type="SUPFAM" id="SSF52540">
    <property type="entry name" value="P-loop containing nucleoside triphosphate hydrolases"/>
    <property type="match status" value="1"/>
</dbReference>
<dbReference type="EMBL" id="MEXR01000014">
    <property type="protein sequence ID" value="OGD10090.1"/>
    <property type="molecule type" value="Genomic_DNA"/>
</dbReference>
<feature type="region of interest" description="Disordered" evidence="1">
    <location>
        <begin position="90"/>
        <end position="118"/>
    </location>
</feature>
<evidence type="ECO:0000313" key="4">
    <source>
        <dbReference type="EMBL" id="OGD10090.1"/>
    </source>
</evidence>
<sequence length="611" mass="69335">MRLTRVIITGFRSIQKSEEVVLDPRINVLIGANDHGKTNILDAIKCLNDDCPVTEEDRNWDLPVTDAVKVQWHFAVDKEFLDKYQEIKQETTEKESGDKKATDFPPIDPIPEKAPPEPAYFATNSDYELIFYREGVGATSKVRVLSTPVKIPEEKETELLTLRPRVELFEAPKTNLIDRVNLAELTTAKFEFMQGIFMLAGLWENRDAVFIENDTTSKLLDEASDRLTKILNDKWNQGKNLTWSLKHVGNNGDHIEIKIKDPSVKGRYTRPSLRSSGFQTYFLISMMILARTQNNKGKFIYLFDEPGTYLHPHAQLDLQRSFEIISDDAQLVYTTHSLFLINKNYPNRNKVISKTESGTKIDQKPFLKNWKSVRESLGILLSNNFLIAEKTLLTEGPSDVIYILSCIKRLKTLGKIDIDLNDLSIVDAGSSDNYVAMAKLMLSEGREIVALLDGDSSGDNIETKLNKICEKELQEKRLQIHKLPKDKSTEDIFTDITILKGSIKSTAEYLVNQGVRSWEDKIDLDDEIKKIKSTKNKTLGKLIDEVTAGMFVEEEKISKLSVSLDYEDKAKTNELAPTEEAKTTMESLKEKLQLRGEKSAEKSVFEVVPAS</sequence>
<feature type="domain" description="Endonuclease GajA/Old nuclease/RecF-like AAA" evidence="2">
    <location>
        <begin position="212"/>
        <end position="341"/>
    </location>
</feature>
<accession>A0A1F4ZUX6</accession>
<evidence type="ECO:0000259" key="3">
    <source>
        <dbReference type="Pfam" id="PF20469"/>
    </source>
</evidence>
<proteinExistence type="predicted"/>
<feature type="domain" description="Endonuclease GajA/Old nuclease/RecF-like AAA" evidence="2">
    <location>
        <begin position="1"/>
        <end position="80"/>
    </location>
</feature>
<comment type="caution">
    <text evidence="4">The sequence shown here is derived from an EMBL/GenBank/DDBJ whole genome shotgun (WGS) entry which is preliminary data.</text>
</comment>
<dbReference type="InterPro" id="IPR051396">
    <property type="entry name" value="Bact_Antivir_Def_Nuclease"/>
</dbReference>
<dbReference type="AlphaFoldDB" id="A0A1F4ZUX6"/>